<feature type="domain" description="PTS EIIA type-1" evidence="7">
    <location>
        <begin position="20"/>
        <end position="124"/>
    </location>
</feature>
<keyword evidence="5" id="KW-0598">Phosphotransferase system</keyword>
<keyword evidence="4" id="KW-0808">Transferase</keyword>
<evidence type="ECO:0000256" key="2">
    <source>
        <dbReference type="ARBA" id="ARBA00022448"/>
    </source>
</evidence>
<dbReference type="Pfam" id="PF00358">
    <property type="entry name" value="PTS_EIIA_1"/>
    <property type="match status" value="1"/>
</dbReference>
<evidence type="ECO:0000259" key="7">
    <source>
        <dbReference type="PROSITE" id="PS51093"/>
    </source>
</evidence>
<organism evidence="8 9">
    <name type="scientific">Streptosporangium vulgare</name>
    <dbReference type="NCBI Taxonomy" id="46190"/>
    <lineage>
        <taxon>Bacteria</taxon>
        <taxon>Bacillati</taxon>
        <taxon>Actinomycetota</taxon>
        <taxon>Actinomycetes</taxon>
        <taxon>Streptosporangiales</taxon>
        <taxon>Streptosporangiaceae</taxon>
        <taxon>Streptosporangium</taxon>
    </lineage>
</organism>
<dbReference type="PANTHER" id="PTHR45008:SF1">
    <property type="entry name" value="PTS SYSTEM GLUCOSE-SPECIFIC EIIA COMPONENT"/>
    <property type="match status" value="1"/>
</dbReference>
<evidence type="ECO:0000256" key="4">
    <source>
        <dbReference type="ARBA" id="ARBA00022679"/>
    </source>
</evidence>
<evidence type="ECO:0000256" key="5">
    <source>
        <dbReference type="ARBA" id="ARBA00022683"/>
    </source>
</evidence>
<evidence type="ECO:0000313" key="9">
    <source>
        <dbReference type="Proteomes" id="UP001589610"/>
    </source>
</evidence>
<dbReference type="PROSITE" id="PS51093">
    <property type="entry name" value="PTS_EIIA_TYPE_1"/>
    <property type="match status" value="1"/>
</dbReference>
<proteinExistence type="predicted"/>
<reference evidence="8 9" key="1">
    <citation type="submission" date="2024-09" db="EMBL/GenBank/DDBJ databases">
        <authorList>
            <person name="Sun Q."/>
            <person name="Mori K."/>
        </authorList>
    </citation>
    <scope>NUCLEOTIDE SEQUENCE [LARGE SCALE GENOMIC DNA]</scope>
    <source>
        <strain evidence="8 9">JCM 3028</strain>
    </source>
</reference>
<keyword evidence="2" id="KW-0813">Transport</keyword>
<evidence type="ECO:0000256" key="1">
    <source>
        <dbReference type="ARBA" id="ARBA00004496"/>
    </source>
</evidence>
<comment type="subcellular location">
    <subcellularLocation>
        <location evidence="1">Cytoplasm</location>
    </subcellularLocation>
</comment>
<dbReference type="Proteomes" id="UP001589610">
    <property type="component" value="Unassembled WGS sequence"/>
</dbReference>
<evidence type="ECO:0000313" key="8">
    <source>
        <dbReference type="EMBL" id="MFB9675340.1"/>
    </source>
</evidence>
<dbReference type="InterPro" id="IPR001127">
    <property type="entry name" value="PTS_EIIA_1_perm"/>
</dbReference>
<dbReference type="InterPro" id="IPR050890">
    <property type="entry name" value="PTS_EIIA_component"/>
</dbReference>
<keyword evidence="9" id="KW-1185">Reference proteome</keyword>
<comment type="caution">
    <text evidence="8">The sequence shown here is derived from an EMBL/GenBank/DDBJ whole genome shotgun (WGS) entry which is preliminary data.</text>
</comment>
<dbReference type="InterPro" id="IPR011055">
    <property type="entry name" value="Dup_hybrid_motif"/>
</dbReference>
<keyword evidence="6" id="KW-0418">Kinase</keyword>
<accession>A0ABV5TB48</accession>
<dbReference type="NCBIfam" id="TIGR00830">
    <property type="entry name" value="PTBA"/>
    <property type="match status" value="1"/>
</dbReference>
<dbReference type="EMBL" id="JBHMBS010000003">
    <property type="protein sequence ID" value="MFB9675340.1"/>
    <property type="molecule type" value="Genomic_DNA"/>
</dbReference>
<dbReference type="PROSITE" id="PS00371">
    <property type="entry name" value="PTS_EIIA_TYPE_1_HIS"/>
    <property type="match status" value="1"/>
</dbReference>
<dbReference type="RefSeq" id="WP_344746460.1">
    <property type="nucleotide sequence ID" value="NZ_BAAAWW010000095.1"/>
</dbReference>
<dbReference type="PANTHER" id="PTHR45008">
    <property type="entry name" value="PTS SYSTEM GLUCOSE-SPECIFIC EIIA COMPONENT"/>
    <property type="match status" value="1"/>
</dbReference>
<sequence length="161" mass="16355">MTTVLAPVAGVAVRLGSVPDPVFSEGLVGPGMAIEPDRTPGRVLSPIAGTIVKLHPHAFVVVGDDGRGVLVHLGIDTVELRGEGFEPLAAEGDRVSAGQPVVAWDPAGIEAGGRHPICPVVALDAAANAVTGLAAGAVGAGDELFEWSDPADVSRESRYRP</sequence>
<dbReference type="Gene3D" id="2.70.70.10">
    <property type="entry name" value="Glucose Permease (Domain IIA)"/>
    <property type="match status" value="1"/>
</dbReference>
<keyword evidence="3 8" id="KW-0762">Sugar transport</keyword>
<evidence type="ECO:0000256" key="6">
    <source>
        <dbReference type="ARBA" id="ARBA00022777"/>
    </source>
</evidence>
<dbReference type="SUPFAM" id="SSF51261">
    <property type="entry name" value="Duplicated hybrid motif"/>
    <property type="match status" value="1"/>
</dbReference>
<gene>
    <name evidence="8" type="ORF">ACFFRH_07565</name>
</gene>
<evidence type="ECO:0000256" key="3">
    <source>
        <dbReference type="ARBA" id="ARBA00022597"/>
    </source>
</evidence>
<name>A0ABV5TB48_9ACTN</name>
<protein>
    <submittedName>
        <fullName evidence="8">PTS glucose transporter subunit IIA</fullName>
    </submittedName>
</protein>